<sequence length="546" mass="63095">MFVKSNSTGKSKDKQLQLIRMTEYSTCSKLLTNKTDYKRPQPIKIAQLLGQSENLKTIQKDSVRKRAQPERLGTLSNKKYSGINKEQSETNTCIQSSKKSARRILNFSAISTNTKDNNENKNQLNKIVINEQFHKKNSKPLRKSSLIPPNTIKDKFIQNYSEKINKNSKKIKTLKKTNEVNVDLTVKNKIITDFSNININFINNEQINEEKNIQFSDYSKVNDINVQQHEALFVTPKSPIFFNYESSQQVITNNNESKRNSISPNKNISKYDISIKSPLKKDDCTQNLCNYIQDTKLLASGTNMNVEHESSEIICINKDKIIHLECELKDLLKKTEKNMIKLKSTLEETEENVNKLKSTLAFITRLLCTNDKEITLSNIELKEENTATNKEIKLKTCCKSIQYAEEQLKTPILHISQITEFSNKNNSIQNDENKENNKEWNIRSDIETDRSFLELENQLNIMHAKPIHDYSIQPNTPIITKYKQKRSFREYMALKSSINFLETPDGKKFKSLCQMDDVDKSVLNVTYISNKLLTDLHTLYSESPDS</sequence>
<evidence type="ECO:0000256" key="1">
    <source>
        <dbReference type="SAM" id="Coils"/>
    </source>
</evidence>
<reference evidence="2 3" key="1">
    <citation type="submission" date="2014-07" db="EMBL/GenBank/DDBJ databases">
        <title>Genomic and transcriptomic analysis on Apis cerana provide comprehensive insights into honey bee biology.</title>
        <authorList>
            <person name="Diao Q."/>
            <person name="Sun L."/>
            <person name="Zheng H."/>
            <person name="Zheng H."/>
            <person name="Xu S."/>
            <person name="Wang S."/>
            <person name="Zeng Z."/>
            <person name="Hu F."/>
            <person name="Su S."/>
            <person name="Wu J."/>
        </authorList>
    </citation>
    <scope>NUCLEOTIDE SEQUENCE [LARGE SCALE GENOMIC DNA]</scope>
    <source>
        <tissue evidence="2">Pupae without intestine</tissue>
    </source>
</reference>
<name>A0A2A3E601_APICC</name>
<dbReference type="Proteomes" id="UP000242457">
    <property type="component" value="Unassembled WGS sequence"/>
</dbReference>
<keyword evidence="3" id="KW-1185">Reference proteome</keyword>
<dbReference type="OrthoDB" id="7684052at2759"/>
<proteinExistence type="predicted"/>
<accession>A0A2A3E601</accession>
<protein>
    <submittedName>
        <fullName evidence="2">Uncharacterized protein</fullName>
    </submittedName>
</protein>
<dbReference type="EMBL" id="KZ288379">
    <property type="protein sequence ID" value="PBC26599.1"/>
    <property type="molecule type" value="Genomic_DNA"/>
</dbReference>
<dbReference type="AlphaFoldDB" id="A0A2A3E601"/>
<evidence type="ECO:0000313" key="2">
    <source>
        <dbReference type="EMBL" id="PBC26599.1"/>
    </source>
</evidence>
<gene>
    <name evidence="2" type="ORF">APICC_04507</name>
</gene>
<feature type="coiled-coil region" evidence="1">
    <location>
        <begin position="332"/>
        <end position="366"/>
    </location>
</feature>
<keyword evidence="1" id="KW-0175">Coiled coil</keyword>
<organism evidence="2 3">
    <name type="scientific">Apis cerana cerana</name>
    <name type="common">Oriental honeybee</name>
    <dbReference type="NCBI Taxonomy" id="94128"/>
    <lineage>
        <taxon>Eukaryota</taxon>
        <taxon>Metazoa</taxon>
        <taxon>Ecdysozoa</taxon>
        <taxon>Arthropoda</taxon>
        <taxon>Hexapoda</taxon>
        <taxon>Insecta</taxon>
        <taxon>Pterygota</taxon>
        <taxon>Neoptera</taxon>
        <taxon>Endopterygota</taxon>
        <taxon>Hymenoptera</taxon>
        <taxon>Apocrita</taxon>
        <taxon>Aculeata</taxon>
        <taxon>Apoidea</taxon>
        <taxon>Anthophila</taxon>
        <taxon>Apidae</taxon>
        <taxon>Apis</taxon>
    </lineage>
</organism>
<evidence type="ECO:0000313" key="3">
    <source>
        <dbReference type="Proteomes" id="UP000242457"/>
    </source>
</evidence>